<protein>
    <submittedName>
        <fullName evidence="1">Uncharacterized protein</fullName>
    </submittedName>
</protein>
<gene>
    <name evidence="1" type="ORF">E2C01_003514</name>
</gene>
<evidence type="ECO:0000313" key="1">
    <source>
        <dbReference type="EMBL" id="MPC10870.1"/>
    </source>
</evidence>
<proteinExistence type="predicted"/>
<name>A0A5B7CN03_PORTR</name>
<organism evidence="1 2">
    <name type="scientific">Portunus trituberculatus</name>
    <name type="common">Swimming crab</name>
    <name type="synonym">Neptunus trituberculatus</name>
    <dbReference type="NCBI Taxonomy" id="210409"/>
    <lineage>
        <taxon>Eukaryota</taxon>
        <taxon>Metazoa</taxon>
        <taxon>Ecdysozoa</taxon>
        <taxon>Arthropoda</taxon>
        <taxon>Crustacea</taxon>
        <taxon>Multicrustacea</taxon>
        <taxon>Malacostraca</taxon>
        <taxon>Eumalacostraca</taxon>
        <taxon>Eucarida</taxon>
        <taxon>Decapoda</taxon>
        <taxon>Pleocyemata</taxon>
        <taxon>Brachyura</taxon>
        <taxon>Eubrachyura</taxon>
        <taxon>Portunoidea</taxon>
        <taxon>Portunidae</taxon>
        <taxon>Portuninae</taxon>
        <taxon>Portunus</taxon>
    </lineage>
</organism>
<dbReference type="AlphaFoldDB" id="A0A5B7CN03"/>
<comment type="caution">
    <text evidence="1">The sequence shown here is derived from an EMBL/GenBank/DDBJ whole genome shotgun (WGS) entry which is preliminary data.</text>
</comment>
<evidence type="ECO:0000313" key="2">
    <source>
        <dbReference type="Proteomes" id="UP000324222"/>
    </source>
</evidence>
<accession>A0A5B7CN03</accession>
<keyword evidence="2" id="KW-1185">Reference proteome</keyword>
<reference evidence="1 2" key="1">
    <citation type="submission" date="2019-05" db="EMBL/GenBank/DDBJ databases">
        <title>Another draft genome of Portunus trituberculatus and its Hox gene families provides insights of decapod evolution.</title>
        <authorList>
            <person name="Jeong J.-H."/>
            <person name="Song I."/>
            <person name="Kim S."/>
            <person name="Choi T."/>
            <person name="Kim D."/>
            <person name="Ryu S."/>
            <person name="Kim W."/>
        </authorList>
    </citation>
    <scope>NUCLEOTIDE SEQUENCE [LARGE SCALE GENOMIC DNA]</scope>
    <source>
        <tissue evidence="1">Muscle</tissue>
    </source>
</reference>
<dbReference type="Proteomes" id="UP000324222">
    <property type="component" value="Unassembled WGS sequence"/>
</dbReference>
<dbReference type="EMBL" id="VSRR010000134">
    <property type="protein sequence ID" value="MPC10870.1"/>
    <property type="molecule type" value="Genomic_DNA"/>
</dbReference>
<sequence length="87" mass="9681">MIINQSIYTLHAVKSHIQKSPLSENPHKVTLMYTSFSSLHQHYKYAPLHHNVSTQLGVTTTNTTIITTITTLSSALHGLNTPHHTHG</sequence>